<gene>
    <name evidence="2" type="ORF">SAMN04488026_1003163</name>
</gene>
<dbReference type="GO" id="GO:0004497">
    <property type="term" value="F:monooxygenase activity"/>
    <property type="evidence" value="ECO:0007669"/>
    <property type="project" value="UniProtKB-KW"/>
</dbReference>
<keyword evidence="2" id="KW-0503">Monooxygenase</keyword>
<keyword evidence="2" id="KW-0560">Oxidoreductase</keyword>
<dbReference type="SUPFAM" id="SSF54909">
    <property type="entry name" value="Dimeric alpha+beta barrel"/>
    <property type="match status" value="1"/>
</dbReference>
<reference evidence="2 3" key="1">
    <citation type="submission" date="2016-10" db="EMBL/GenBank/DDBJ databases">
        <authorList>
            <person name="de Groot N.N."/>
        </authorList>
    </citation>
    <scope>NUCLEOTIDE SEQUENCE [LARGE SCALE GENOMIC DNA]</scope>
    <source>
        <strain evidence="2 3">DSM 25294</strain>
    </source>
</reference>
<dbReference type="InterPro" id="IPR011008">
    <property type="entry name" value="Dimeric_a/b-barrel"/>
</dbReference>
<accession>A0A1G8L2Y8</accession>
<proteinExistence type="predicted"/>
<protein>
    <submittedName>
        <fullName evidence="2">Quinol monooxygenase YgiN</fullName>
    </submittedName>
</protein>
<dbReference type="RefSeq" id="WP_093149121.1">
    <property type="nucleotide sequence ID" value="NZ_FNEK01000003.1"/>
</dbReference>
<evidence type="ECO:0000313" key="3">
    <source>
        <dbReference type="Proteomes" id="UP000199382"/>
    </source>
</evidence>
<dbReference type="AlphaFoldDB" id="A0A1G8L2Y8"/>
<name>A0A1G8L2Y8_9RHOB</name>
<dbReference type="EMBL" id="FNEK01000003">
    <property type="protein sequence ID" value="SDI50026.1"/>
    <property type="molecule type" value="Genomic_DNA"/>
</dbReference>
<dbReference type="Gene3D" id="3.30.70.100">
    <property type="match status" value="1"/>
</dbReference>
<dbReference type="Pfam" id="PF03992">
    <property type="entry name" value="ABM"/>
    <property type="match status" value="1"/>
</dbReference>
<evidence type="ECO:0000259" key="1">
    <source>
        <dbReference type="Pfam" id="PF03992"/>
    </source>
</evidence>
<sequence>MGITVTGYIDVPEDRRAVVAPAFEEHKRLSLLEPGCEKFELTEDNAVSGRFHVSECYTDAEALEAHKVRAAASDWARISEGLPRNLEFLED</sequence>
<dbReference type="Proteomes" id="UP000199382">
    <property type="component" value="Unassembled WGS sequence"/>
</dbReference>
<organism evidence="2 3">
    <name type="scientific">Aliiruegeria lutimaris</name>
    <dbReference type="NCBI Taxonomy" id="571298"/>
    <lineage>
        <taxon>Bacteria</taxon>
        <taxon>Pseudomonadati</taxon>
        <taxon>Pseudomonadota</taxon>
        <taxon>Alphaproteobacteria</taxon>
        <taxon>Rhodobacterales</taxon>
        <taxon>Roseobacteraceae</taxon>
        <taxon>Aliiruegeria</taxon>
    </lineage>
</organism>
<keyword evidence="3" id="KW-1185">Reference proteome</keyword>
<dbReference type="InterPro" id="IPR007138">
    <property type="entry name" value="ABM_dom"/>
</dbReference>
<evidence type="ECO:0000313" key="2">
    <source>
        <dbReference type="EMBL" id="SDI50026.1"/>
    </source>
</evidence>
<dbReference type="STRING" id="571298.SAMN04488026_1003163"/>
<feature type="domain" description="ABM" evidence="1">
    <location>
        <begin position="3"/>
        <end position="75"/>
    </location>
</feature>
<dbReference type="OrthoDB" id="9797178at2"/>